<dbReference type="AlphaFoldDB" id="A0A5C3PMK8"/>
<protein>
    <recommendedName>
        <fullName evidence="7">Ubiquitin-like protease family profile domain-containing protein</fullName>
    </recommendedName>
</protein>
<dbReference type="GO" id="GO:0005634">
    <property type="term" value="C:nucleus"/>
    <property type="evidence" value="ECO:0007669"/>
    <property type="project" value="TreeGrafter"/>
</dbReference>
<feature type="compositionally biased region" description="Polar residues" evidence="6">
    <location>
        <begin position="783"/>
        <end position="795"/>
    </location>
</feature>
<dbReference type="PROSITE" id="PS50600">
    <property type="entry name" value="ULP_PROTEASE"/>
    <property type="match status" value="1"/>
</dbReference>
<evidence type="ECO:0000256" key="2">
    <source>
        <dbReference type="ARBA" id="ARBA00022553"/>
    </source>
</evidence>
<dbReference type="InParanoid" id="A0A5C3PMK8"/>
<dbReference type="SUPFAM" id="SSF54001">
    <property type="entry name" value="Cysteine proteinases"/>
    <property type="match status" value="1"/>
</dbReference>
<keyword evidence="5" id="KW-0378">Hydrolase</keyword>
<feature type="compositionally biased region" description="Basic and acidic residues" evidence="6">
    <location>
        <begin position="1042"/>
        <end position="1054"/>
    </location>
</feature>
<sequence>MNTTASFVQDRRDITSLSAFASGVGASCRDASKPMSTTGSTSWKGNPTPIAIPSQNSRIHELRPMPAGGKPNHHNPFAGNRLRSNLNENRSGNNTSTRTVLPVGPARGKRNTDYIIPTTNPAKRLKTTQEEDMRSSFFQNGAQGTGKGKGKMTARSRGTTASDHETLCSDIEDTGEPVRRKESPDPIDCINDAGPSSDTQRHPFDSPSKRGPNRRLADDGASTQRLQAKQKQRGQSDPPEVVELSDDIESATEFDKEDRAQRRKATPNGRAQIPQGAVTEKVAKIELNNKPGTRGTLNMQPQDSTPFIDLMKEQKPAKLSVKQAMRAKGAKSPPTANQMTLSAFRQKASGKQLDIMTSSSSGLSVPLRQKVQQCPMLPLQAWSMGCGLRQSEDDAEPVAWLTLHMTPRQNTVLLKVMRNTQDKGALVFHLDRDFSEITYSDPNEEWNEDSVVVIQLKSTNSLKLARRDSNFEAGSGRALGQVSFKLMTRHPNLANDEEGGLAKYKAVVEVLLREIREGHHILKPNIASRKCWELVQNAAAANQLAPRPTRTKGSSSRQSPPSAGSSKHPIGPDVDRTSISVPPIRTYGSSNTERRQTRQSTRSTRASPSPDLDELVLVYPFFGTGAVNVTRGDLKRLDPGQYLNDTIIEYGLKVWLEGLRKEQPELAEQVHVFNSFFYKKLVTKKNVADTYASVRKWTSKVDIFSKKYIIVPINENFHWYLAIIENPQNMLHPPPPEVKISAPQTRKRKRENAAAEVEVGVEGDAEAEVAPEGTKSKSKESSRQPSDPPTQSVPETMTVDGPESEGEVEVENLLHATQSCSIGEPEGDRDAPDEKYPTSEEPMDVDGSPAPGADVEVEKKPPDSERSEPIAVDGDVAEGTEVKSAEPTTEGKEPSKEGSADGHGDAEPAVPSPGASEHPTCYIYTFDSLGSRHNAAGKHLAHYLQHEAADKKKFPMEDTCLATYKAAKAPMQPNFCDCGVYVLAFVEAFMRDPIAASEAIRRNQLSWWDSSLTDLRELFRDRTIQLSEEWKKERALKEGAKTVDIEDKGAEKTKASGKARPSPEVVPDSEDDEIEISAVHIPAKPPSRGGKKGNNFKVERLRG</sequence>
<dbReference type="InterPro" id="IPR051947">
    <property type="entry name" value="Sentrin-specific_protease"/>
</dbReference>
<feature type="region of interest" description="Disordered" evidence="6">
    <location>
        <begin position="731"/>
        <end position="916"/>
    </location>
</feature>
<dbReference type="Proteomes" id="UP000308197">
    <property type="component" value="Unassembled WGS sequence"/>
</dbReference>
<organism evidence="8 9">
    <name type="scientific">Polyporus arcularius HHB13444</name>
    <dbReference type="NCBI Taxonomy" id="1314778"/>
    <lineage>
        <taxon>Eukaryota</taxon>
        <taxon>Fungi</taxon>
        <taxon>Dikarya</taxon>
        <taxon>Basidiomycota</taxon>
        <taxon>Agaricomycotina</taxon>
        <taxon>Agaricomycetes</taxon>
        <taxon>Polyporales</taxon>
        <taxon>Polyporaceae</taxon>
        <taxon>Polyporus</taxon>
    </lineage>
</organism>
<feature type="compositionally biased region" description="Acidic residues" evidence="6">
    <location>
        <begin position="759"/>
        <end position="769"/>
    </location>
</feature>
<feature type="compositionally biased region" description="Acidic residues" evidence="6">
    <location>
        <begin position="243"/>
        <end position="252"/>
    </location>
</feature>
<keyword evidence="4" id="KW-0833">Ubl conjugation pathway</keyword>
<keyword evidence="3" id="KW-0645">Protease</keyword>
<dbReference type="InterPro" id="IPR038765">
    <property type="entry name" value="Papain-like_cys_pep_sf"/>
</dbReference>
<keyword evidence="2" id="KW-0597">Phosphoprotein</keyword>
<proteinExistence type="inferred from homology"/>
<dbReference type="EMBL" id="ML211037">
    <property type="protein sequence ID" value="TFK90756.1"/>
    <property type="molecule type" value="Genomic_DNA"/>
</dbReference>
<evidence type="ECO:0000259" key="7">
    <source>
        <dbReference type="PROSITE" id="PS50600"/>
    </source>
</evidence>
<dbReference type="GO" id="GO:0006508">
    <property type="term" value="P:proteolysis"/>
    <property type="evidence" value="ECO:0007669"/>
    <property type="project" value="UniProtKB-KW"/>
</dbReference>
<dbReference type="Pfam" id="PF02902">
    <property type="entry name" value="Peptidase_C48"/>
    <property type="match status" value="2"/>
</dbReference>
<dbReference type="PANTHER" id="PTHR46896:SF3">
    <property type="entry name" value="FI06413P-RELATED"/>
    <property type="match status" value="1"/>
</dbReference>
<name>A0A5C3PMK8_9APHY</name>
<feature type="compositionally biased region" description="Low complexity" evidence="6">
    <location>
        <begin position="553"/>
        <end position="566"/>
    </location>
</feature>
<feature type="compositionally biased region" description="Basic and acidic residues" evidence="6">
    <location>
        <begin position="199"/>
        <end position="208"/>
    </location>
</feature>
<dbReference type="GO" id="GO:0016926">
    <property type="term" value="P:protein desumoylation"/>
    <property type="evidence" value="ECO:0007669"/>
    <property type="project" value="TreeGrafter"/>
</dbReference>
<gene>
    <name evidence="8" type="ORF">K466DRAFT_367156</name>
</gene>
<feature type="compositionally biased region" description="Basic and acidic residues" evidence="6">
    <location>
        <begin position="826"/>
        <end position="838"/>
    </location>
</feature>
<feature type="compositionally biased region" description="Basic and acidic residues" evidence="6">
    <location>
        <begin position="856"/>
        <end position="868"/>
    </location>
</feature>
<reference evidence="8 9" key="1">
    <citation type="journal article" date="2019" name="Nat. Ecol. Evol.">
        <title>Megaphylogeny resolves global patterns of mushroom evolution.</title>
        <authorList>
            <person name="Varga T."/>
            <person name="Krizsan K."/>
            <person name="Foldi C."/>
            <person name="Dima B."/>
            <person name="Sanchez-Garcia M."/>
            <person name="Sanchez-Ramirez S."/>
            <person name="Szollosi G.J."/>
            <person name="Szarkandi J.G."/>
            <person name="Papp V."/>
            <person name="Albert L."/>
            <person name="Andreopoulos W."/>
            <person name="Angelini C."/>
            <person name="Antonin V."/>
            <person name="Barry K.W."/>
            <person name="Bougher N.L."/>
            <person name="Buchanan P."/>
            <person name="Buyck B."/>
            <person name="Bense V."/>
            <person name="Catcheside P."/>
            <person name="Chovatia M."/>
            <person name="Cooper J."/>
            <person name="Damon W."/>
            <person name="Desjardin D."/>
            <person name="Finy P."/>
            <person name="Geml J."/>
            <person name="Haridas S."/>
            <person name="Hughes K."/>
            <person name="Justo A."/>
            <person name="Karasinski D."/>
            <person name="Kautmanova I."/>
            <person name="Kiss B."/>
            <person name="Kocsube S."/>
            <person name="Kotiranta H."/>
            <person name="LaButti K.M."/>
            <person name="Lechner B.E."/>
            <person name="Liimatainen K."/>
            <person name="Lipzen A."/>
            <person name="Lukacs Z."/>
            <person name="Mihaltcheva S."/>
            <person name="Morgado L.N."/>
            <person name="Niskanen T."/>
            <person name="Noordeloos M.E."/>
            <person name="Ohm R.A."/>
            <person name="Ortiz-Santana B."/>
            <person name="Ovrebo C."/>
            <person name="Racz N."/>
            <person name="Riley R."/>
            <person name="Savchenko A."/>
            <person name="Shiryaev A."/>
            <person name="Soop K."/>
            <person name="Spirin V."/>
            <person name="Szebenyi C."/>
            <person name="Tomsovsky M."/>
            <person name="Tulloss R.E."/>
            <person name="Uehling J."/>
            <person name="Grigoriev I.V."/>
            <person name="Vagvolgyi C."/>
            <person name="Papp T."/>
            <person name="Martin F.M."/>
            <person name="Miettinen O."/>
            <person name="Hibbett D.S."/>
            <person name="Nagy L.G."/>
        </authorList>
    </citation>
    <scope>NUCLEOTIDE SEQUENCE [LARGE SCALE GENOMIC DNA]</scope>
    <source>
        <strain evidence="8 9">HHB13444</strain>
    </source>
</reference>
<feature type="compositionally biased region" description="Polar residues" evidence="6">
    <location>
        <begin position="34"/>
        <end position="45"/>
    </location>
</feature>
<evidence type="ECO:0000313" key="9">
    <source>
        <dbReference type="Proteomes" id="UP000308197"/>
    </source>
</evidence>
<dbReference type="GO" id="GO:0070139">
    <property type="term" value="F:SUMO-specific endopeptidase activity"/>
    <property type="evidence" value="ECO:0007669"/>
    <property type="project" value="TreeGrafter"/>
</dbReference>
<evidence type="ECO:0000256" key="4">
    <source>
        <dbReference type="ARBA" id="ARBA00022786"/>
    </source>
</evidence>
<dbReference type="InterPro" id="IPR003653">
    <property type="entry name" value="Peptidase_C48_C"/>
</dbReference>
<feature type="region of interest" description="Disordered" evidence="6">
    <location>
        <begin position="24"/>
        <end position="51"/>
    </location>
</feature>
<dbReference type="GO" id="GO:0005737">
    <property type="term" value="C:cytoplasm"/>
    <property type="evidence" value="ECO:0007669"/>
    <property type="project" value="TreeGrafter"/>
</dbReference>
<evidence type="ECO:0000313" key="8">
    <source>
        <dbReference type="EMBL" id="TFK90756.1"/>
    </source>
</evidence>
<comment type="similarity">
    <text evidence="1">Belongs to the peptidase C48 family.</text>
</comment>
<feature type="region of interest" description="Disordered" evidence="6">
    <location>
        <begin position="1042"/>
        <end position="1103"/>
    </location>
</feature>
<feature type="compositionally biased region" description="Low complexity" evidence="6">
    <location>
        <begin position="79"/>
        <end position="94"/>
    </location>
</feature>
<feature type="compositionally biased region" description="Low complexity" evidence="6">
    <location>
        <begin position="598"/>
        <end position="607"/>
    </location>
</feature>
<dbReference type="PANTHER" id="PTHR46896">
    <property type="entry name" value="SENTRIN-SPECIFIC PROTEASE"/>
    <property type="match status" value="1"/>
</dbReference>
<accession>A0A5C3PMK8</accession>
<feature type="region of interest" description="Disordered" evidence="6">
    <location>
        <begin position="65"/>
        <end position="276"/>
    </location>
</feature>
<dbReference type="STRING" id="1314778.A0A5C3PMK8"/>
<feature type="region of interest" description="Disordered" evidence="6">
    <location>
        <begin position="543"/>
        <end position="609"/>
    </location>
</feature>
<evidence type="ECO:0000256" key="6">
    <source>
        <dbReference type="SAM" id="MobiDB-lite"/>
    </source>
</evidence>
<dbReference type="Gene3D" id="3.40.395.10">
    <property type="entry name" value="Adenoviral Proteinase, Chain A"/>
    <property type="match status" value="2"/>
</dbReference>
<feature type="compositionally biased region" description="Polar residues" evidence="6">
    <location>
        <begin position="221"/>
        <end position="235"/>
    </location>
</feature>
<feature type="domain" description="Ubiquitin-like protease family profile" evidence="7">
    <location>
        <begin position="627"/>
        <end position="989"/>
    </location>
</feature>
<evidence type="ECO:0000256" key="1">
    <source>
        <dbReference type="ARBA" id="ARBA00005234"/>
    </source>
</evidence>
<evidence type="ECO:0000256" key="3">
    <source>
        <dbReference type="ARBA" id="ARBA00022670"/>
    </source>
</evidence>
<evidence type="ECO:0000256" key="5">
    <source>
        <dbReference type="ARBA" id="ARBA00022801"/>
    </source>
</evidence>
<feature type="compositionally biased region" description="Basic and acidic residues" evidence="6">
    <location>
        <begin position="880"/>
        <end position="906"/>
    </location>
</feature>
<keyword evidence="9" id="KW-1185">Reference proteome</keyword>